<proteinExistence type="predicted"/>
<dbReference type="PROSITE" id="PS50206">
    <property type="entry name" value="RHODANESE_3"/>
    <property type="match status" value="1"/>
</dbReference>
<dbReference type="PANTHER" id="PTHR44086">
    <property type="entry name" value="THIOSULFATE SULFURTRANSFERASE RDL2, MITOCHONDRIAL-RELATED"/>
    <property type="match status" value="1"/>
</dbReference>
<dbReference type="Pfam" id="PF00581">
    <property type="entry name" value="Rhodanese"/>
    <property type="match status" value="1"/>
</dbReference>
<dbReference type="InterPro" id="IPR001763">
    <property type="entry name" value="Rhodanese-like_dom"/>
</dbReference>
<dbReference type="PANTHER" id="PTHR44086:SF10">
    <property type="entry name" value="THIOSULFATE SULFURTRANSFERASE_RHODANESE-LIKE DOMAIN-CONTAINING PROTEIN 3"/>
    <property type="match status" value="1"/>
</dbReference>
<dbReference type="SUPFAM" id="SSF52821">
    <property type="entry name" value="Rhodanese/Cell cycle control phosphatase"/>
    <property type="match status" value="1"/>
</dbReference>
<evidence type="ECO:0000259" key="1">
    <source>
        <dbReference type="PROSITE" id="PS50206"/>
    </source>
</evidence>
<dbReference type="GO" id="GO:0005739">
    <property type="term" value="C:mitochondrion"/>
    <property type="evidence" value="ECO:0007669"/>
    <property type="project" value="TreeGrafter"/>
</dbReference>
<dbReference type="Gene3D" id="3.40.250.10">
    <property type="entry name" value="Rhodanese-like domain"/>
    <property type="match status" value="1"/>
</dbReference>
<dbReference type="GO" id="GO:0004792">
    <property type="term" value="F:thiosulfate-cyanide sulfurtransferase activity"/>
    <property type="evidence" value="ECO:0007669"/>
    <property type="project" value="TreeGrafter"/>
</dbReference>
<feature type="domain" description="Rhodanese" evidence="1">
    <location>
        <begin position="30"/>
        <end position="131"/>
    </location>
</feature>
<gene>
    <name evidence="2" type="ORF">TCIL3000_11_13950</name>
</gene>
<dbReference type="AlphaFoldDB" id="G0V2L7"/>
<dbReference type="InterPro" id="IPR036873">
    <property type="entry name" value="Rhodanese-like_dom_sf"/>
</dbReference>
<protein>
    <recommendedName>
        <fullName evidence="1">Rhodanese domain-containing protein</fullName>
    </recommendedName>
</protein>
<evidence type="ECO:0000313" key="2">
    <source>
        <dbReference type="EMBL" id="CCC95889.1"/>
    </source>
</evidence>
<name>G0V2L7_TRYCI</name>
<dbReference type="SMART" id="SM00450">
    <property type="entry name" value="RHOD"/>
    <property type="match status" value="1"/>
</dbReference>
<organism evidence="2">
    <name type="scientific">Trypanosoma congolense (strain IL3000)</name>
    <dbReference type="NCBI Taxonomy" id="1068625"/>
    <lineage>
        <taxon>Eukaryota</taxon>
        <taxon>Discoba</taxon>
        <taxon>Euglenozoa</taxon>
        <taxon>Kinetoplastea</taxon>
        <taxon>Metakinetoplastina</taxon>
        <taxon>Trypanosomatida</taxon>
        <taxon>Trypanosomatidae</taxon>
        <taxon>Trypanosoma</taxon>
        <taxon>Nannomonas</taxon>
    </lineage>
</organism>
<reference evidence="2" key="1">
    <citation type="journal article" date="2012" name="Proc. Natl. Acad. Sci. U.S.A.">
        <title>Antigenic diversity is generated by distinct evolutionary mechanisms in African trypanosome species.</title>
        <authorList>
            <person name="Jackson A.P."/>
            <person name="Berry A."/>
            <person name="Aslett M."/>
            <person name="Allison H.C."/>
            <person name="Burton P."/>
            <person name="Vavrova-Anderson J."/>
            <person name="Brown R."/>
            <person name="Browne H."/>
            <person name="Corton N."/>
            <person name="Hauser H."/>
            <person name="Gamble J."/>
            <person name="Gilderthorp R."/>
            <person name="Marcello L."/>
            <person name="McQuillan J."/>
            <person name="Otto T.D."/>
            <person name="Quail M.A."/>
            <person name="Sanders M.J."/>
            <person name="van Tonder A."/>
            <person name="Ginger M.L."/>
            <person name="Field M.C."/>
            <person name="Barry J.D."/>
            <person name="Hertz-Fowler C."/>
            <person name="Berriman M."/>
        </authorList>
    </citation>
    <scope>NUCLEOTIDE SEQUENCE</scope>
    <source>
        <strain evidence="2">IL3000</strain>
    </source>
</reference>
<dbReference type="EMBL" id="HE575324">
    <property type="protein sequence ID" value="CCC95889.1"/>
    <property type="molecule type" value="Genomic_DNA"/>
</dbReference>
<accession>G0V2L7</accession>
<sequence length="143" mass="15493">MFSFSRMVLNTVTAQQVAAIVQEKLRGSGAVANTIIVDVRSTAEVSLSGIIPSAVNIPLKALPVALSDEVDDEEFRQAFGHPKPLKKTSHMIFYCEKGVRSAFAVEMAESLGYENVSNFVGSFVEWRELHNGSPFVGGSGKDE</sequence>